<keyword evidence="5" id="KW-0949">S-adenosyl-L-methionine</keyword>
<dbReference type="SUPFAM" id="SSF53335">
    <property type="entry name" value="S-adenosyl-L-methionine-dependent methyltransferases"/>
    <property type="match status" value="1"/>
</dbReference>
<proteinExistence type="inferred from homology"/>
<dbReference type="InterPro" id="IPR029063">
    <property type="entry name" value="SAM-dependent_MTases_sf"/>
</dbReference>
<keyword evidence="3 7" id="KW-0489">Methyltransferase</keyword>
<sequence>MNSFIAWIGGKKLLRKEIVKRFPEEGFTRYVEVFGGAGWVLFEKEQGKELEVFNDRDSNLINLYRCIKYHCGELQRELEWLTISREQFFDSKSQLDSQGLTDIQRAARFFHIIKVSFGSDRRTFGTNKKNLANAIEYLPLIQKRLQGVVIENKDFENLIRVYDRPGALFYLDPPYHGTEKYYEGSFTEADHERLKAVLSSIKGRFILSYNDDTYVRELYKGYNIEEISRNNSLAGKTKTSQFKELIIRNYEK</sequence>
<dbReference type="Pfam" id="PF02086">
    <property type="entry name" value="MethyltransfD12"/>
    <property type="match status" value="1"/>
</dbReference>
<dbReference type="PRINTS" id="PR00505">
    <property type="entry name" value="D12N6MTFRASE"/>
</dbReference>
<dbReference type="PIRSF" id="PIRSF000398">
    <property type="entry name" value="M_m6A_EcoRV"/>
    <property type="match status" value="1"/>
</dbReference>
<dbReference type="EC" id="2.1.1.72" evidence="2"/>
<evidence type="ECO:0000256" key="1">
    <source>
        <dbReference type="ARBA" id="ARBA00006594"/>
    </source>
</evidence>
<dbReference type="InterPro" id="IPR012263">
    <property type="entry name" value="M_m6A_EcoRV"/>
</dbReference>
<dbReference type="Gene3D" id="1.10.1020.10">
    <property type="entry name" value="Adenine-specific Methyltransferase, Domain 2"/>
    <property type="match status" value="1"/>
</dbReference>
<evidence type="ECO:0000256" key="2">
    <source>
        <dbReference type="ARBA" id="ARBA00011900"/>
    </source>
</evidence>
<dbReference type="InterPro" id="IPR023095">
    <property type="entry name" value="Ade_MeTrfase_dom_2"/>
</dbReference>
<protein>
    <recommendedName>
        <fullName evidence="2">site-specific DNA-methyltransferase (adenine-specific)</fullName>
        <ecNumber evidence="2">2.1.1.72</ecNumber>
    </recommendedName>
</protein>
<dbReference type="GO" id="GO:0006298">
    <property type="term" value="P:mismatch repair"/>
    <property type="evidence" value="ECO:0007669"/>
    <property type="project" value="TreeGrafter"/>
</dbReference>
<evidence type="ECO:0000256" key="5">
    <source>
        <dbReference type="ARBA" id="ARBA00022691"/>
    </source>
</evidence>
<dbReference type="GO" id="GO:0043565">
    <property type="term" value="F:sequence-specific DNA binding"/>
    <property type="evidence" value="ECO:0007669"/>
    <property type="project" value="TreeGrafter"/>
</dbReference>
<evidence type="ECO:0000256" key="4">
    <source>
        <dbReference type="ARBA" id="ARBA00022679"/>
    </source>
</evidence>
<dbReference type="Gene3D" id="3.40.50.150">
    <property type="entry name" value="Vaccinia Virus protein VP39"/>
    <property type="match status" value="1"/>
</dbReference>
<dbReference type="PANTHER" id="PTHR30481">
    <property type="entry name" value="DNA ADENINE METHYLASE"/>
    <property type="match status" value="1"/>
</dbReference>
<reference evidence="7" key="1">
    <citation type="journal article" date="2021" name="Proc. Natl. Acad. Sci. U.S.A.">
        <title>A Catalog of Tens of Thousands of Viruses from Human Metagenomes Reveals Hidden Associations with Chronic Diseases.</title>
        <authorList>
            <person name="Tisza M.J."/>
            <person name="Buck C.B."/>
        </authorList>
    </citation>
    <scope>NUCLEOTIDE SEQUENCE</scope>
    <source>
        <strain evidence="7">CtHMa1</strain>
    </source>
</reference>
<accession>A0A8S5SGU4</accession>
<dbReference type="PANTHER" id="PTHR30481:SF4">
    <property type="entry name" value="SITE-SPECIFIC DNA-METHYLTRANSFERASE (ADENINE-SPECIFIC)"/>
    <property type="match status" value="1"/>
</dbReference>
<comment type="similarity">
    <text evidence="1">Belongs to the N(4)/N(6)-methyltransferase family.</text>
</comment>
<dbReference type="InterPro" id="IPR012327">
    <property type="entry name" value="MeTrfase_D12"/>
</dbReference>
<name>A0A8S5SGU4_9CAUD</name>
<evidence type="ECO:0000256" key="6">
    <source>
        <dbReference type="ARBA" id="ARBA00047942"/>
    </source>
</evidence>
<organism evidence="7">
    <name type="scientific">Myoviridae sp. ctHMa1</name>
    <dbReference type="NCBI Taxonomy" id="2827671"/>
    <lineage>
        <taxon>Viruses</taxon>
        <taxon>Duplodnaviria</taxon>
        <taxon>Heunggongvirae</taxon>
        <taxon>Uroviricota</taxon>
        <taxon>Caudoviricetes</taxon>
    </lineage>
</organism>
<evidence type="ECO:0000313" key="7">
    <source>
        <dbReference type="EMBL" id="DAF49879.1"/>
    </source>
</evidence>
<comment type="catalytic activity">
    <reaction evidence="6">
        <text>a 2'-deoxyadenosine in DNA + S-adenosyl-L-methionine = an N(6)-methyl-2'-deoxyadenosine in DNA + S-adenosyl-L-homocysteine + H(+)</text>
        <dbReference type="Rhea" id="RHEA:15197"/>
        <dbReference type="Rhea" id="RHEA-COMP:12418"/>
        <dbReference type="Rhea" id="RHEA-COMP:12419"/>
        <dbReference type="ChEBI" id="CHEBI:15378"/>
        <dbReference type="ChEBI" id="CHEBI:57856"/>
        <dbReference type="ChEBI" id="CHEBI:59789"/>
        <dbReference type="ChEBI" id="CHEBI:90615"/>
        <dbReference type="ChEBI" id="CHEBI:90616"/>
        <dbReference type="EC" id="2.1.1.72"/>
    </reaction>
</comment>
<dbReference type="GO" id="GO:0009007">
    <property type="term" value="F:site-specific DNA-methyltransferase (adenine-specific) activity"/>
    <property type="evidence" value="ECO:0007669"/>
    <property type="project" value="UniProtKB-EC"/>
</dbReference>
<dbReference type="GO" id="GO:0032259">
    <property type="term" value="P:methylation"/>
    <property type="evidence" value="ECO:0007669"/>
    <property type="project" value="UniProtKB-KW"/>
</dbReference>
<dbReference type="GO" id="GO:0009307">
    <property type="term" value="P:DNA restriction-modification system"/>
    <property type="evidence" value="ECO:0007669"/>
    <property type="project" value="InterPro"/>
</dbReference>
<evidence type="ECO:0000256" key="3">
    <source>
        <dbReference type="ARBA" id="ARBA00022603"/>
    </source>
</evidence>
<dbReference type="EMBL" id="BK032590">
    <property type="protein sequence ID" value="DAF49879.1"/>
    <property type="molecule type" value="Genomic_DNA"/>
</dbReference>
<dbReference type="GO" id="GO:1904047">
    <property type="term" value="F:S-adenosyl-L-methionine binding"/>
    <property type="evidence" value="ECO:0007669"/>
    <property type="project" value="TreeGrafter"/>
</dbReference>
<keyword evidence="4" id="KW-0808">Transferase</keyword>